<dbReference type="GO" id="GO:0005524">
    <property type="term" value="F:ATP binding"/>
    <property type="evidence" value="ECO:0007669"/>
    <property type="project" value="UniProtKB-KW"/>
</dbReference>
<dbReference type="InterPro" id="IPR003593">
    <property type="entry name" value="AAA+_ATPase"/>
</dbReference>
<dbReference type="AlphaFoldDB" id="A0A497ER83"/>
<proteinExistence type="predicted"/>
<gene>
    <name evidence="5" type="ORF">DRJ31_03305</name>
    <name evidence="4" type="ORF">DRJ33_08525</name>
</gene>
<feature type="domain" description="AAA+ ATPase" evidence="3">
    <location>
        <begin position="14"/>
        <end position="179"/>
    </location>
</feature>
<evidence type="ECO:0000313" key="5">
    <source>
        <dbReference type="EMBL" id="RLE49884.1"/>
    </source>
</evidence>
<dbReference type="InterPro" id="IPR027417">
    <property type="entry name" value="P-loop_NTPase"/>
</dbReference>
<evidence type="ECO:0000313" key="7">
    <source>
        <dbReference type="Proteomes" id="UP000278475"/>
    </source>
</evidence>
<dbReference type="InterPro" id="IPR014774">
    <property type="entry name" value="KaiC-like_dom"/>
</dbReference>
<dbReference type="EMBL" id="QMQV01000019">
    <property type="protein sequence ID" value="RLE49884.1"/>
    <property type="molecule type" value="Genomic_DNA"/>
</dbReference>
<dbReference type="Pfam" id="PF06745">
    <property type="entry name" value="ATPase"/>
    <property type="match status" value="1"/>
</dbReference>
<name>A0A497ER83_9CREN</name>
<dbReference type="SUPFAM" id="SSF52540">
    <property type="entry name" value="P-loop containing nucleoside triphosphate hydrolases"/>
    <property type="match status" value="1"/>
</dbReference>
<dbReference type="SMART" id="SM00382">
    <property type="entry name" value="AAA"/>
    <property type="match status" value="1"/>
</dbReference>
<comment type="caution">
    <text evidence="5">The sequence shown here is derived from an EMBL/GenBank/DDBJ whole genome shotgun (WGS) entry which is preliminary data.</text>
</comment>
<reference evidence="6 7" key="1">
    <citation type="submission" date="2018-06" db="EMBL/GenBank/DDBJ databases">
        <title>Extensive metabolic versatility and redundancy in microbially diverse, dynamic hydrothermal sediments.</title>
        <authorList>
            <person name="Dombrowski N."/>
            <person name="Teske A."/>
            <person name="Baker B.J."/>
        </authorList>
    </citation>
    <scope>NUCLEOTIDE SEQUENCE [LARGE SCALE GENOMIC DNA]</scope>
    <source>
        <strain evidence="4">B34_G17</strain>
        <strain evidence="5">B66_G16</strain>
    </source>
</reference>
<protein>
    <recommendedName>
        <fullName evidence="3">AAA+ ATPase domain-containing protein</fullName>
    </recommendedName>
</protein>
<organism evidence="5 7">
    <name type="scientific">Thermoproteota archaeon</name>
    <dbReference type="NCBI Taxonomy" id="2056631"/>
    <lineage>
        <taxon>Archaea</taxon>
        <taxon>Thermoproteota</taxon>
    </lineage>
</organism>
<evidence type="ECO:0000313" key="6">
    <source>
        <dbReference type="Proteomes" id="UP000272051"/>
    </source>
</evidence>
<evidence type="ECO:0000313" key="4">
    <source>
        <dbReference type="EMBL" id="RLE49105.1"/>
    </source>
</evidence>
<evidence type="ECO:0000256" key="2">
    <source>
        <dbReference type="ARBA" id="ARBA00022840"/>
    </source>
</evidence>
<keyword evidence="1" id="KW-0547">Nucleotide-binding</keyword>
<dbReference type="Gene3D" id="3.40.50.300">
    <property type="entry name" value="P-loop containing nucleotide triphosphate hydrolases"/>
    <property type="match status" value="1"/>
</dbReference>
<sequence length="212" mass="23505">MKTGIRALDKLLQPAKSLLIYGEAGSGKTTLALQIAKDVVKNHANVLYVTDKDEPLERAQDLLGIEALVNNFFILKLNSFKDFMTFVNEVDLLVESIEARLVIVDTVSRLYQLITSQVFQENVAKNRLLNLGLARLKTALNMLDVKLVGISGVALDNMPVCRKSIIPHFNVVLETRNLSDGFKEISIIKPPLKLRVKALITDAGVMETDVFA</sequence>
<dbReference type="Proteomes" id="UP000272051">
    <property type="component" value="Unassembled WGS sequence"/>
</dbReference>
<accession>A0A497ER83</accession>
<dbReference type="EMBL" id="QMQX01000225">
    <property type="protein sequence ID" value="RLE49105.1"/>
    <property type="molecule type" value="Genomic_DNA"/>
</dbReference>
<dbReference type="Proteomes" id="UP000278475">
    <property type="component" value="Unassembled WGS sequence"/>
</dbReference>
<keyword evidence="2" id="KW-0067">ATP-binding</keyword>
<evidence type="ECO:0000256" key="1">
    <source>
        <dbReference type="ARBA" id="ARBA00022741"/>
    </source>
</evidence>
<evidence type="ECO:0000259" key="3">
    <source>
        <dbReference type="SMART" id="SM00382"/>
    </source>
</evidence>
<dbReference type="PANTHER" id="PTHR43637">
    <property type="entry name" value="UPF0273 PROTEIN TM_0370"/>
    <property type="match status" value="1"/>
</dbReference>